<feature type="domain" description="Ribonucleotide reductase large subunit N-terminal" evidence="15">
    <location>
        <begin position="1"/>
        <end position="80"/>
    </location>
</feature>
<dbReference type="Proteomes" id="UP000177371">
    <property type="component" value="Unassembled WGS sequence"/>
</dbReference>
<evidence type="ECO:0000313" key="19">
    <source>
        <dbReference type="Proteomes" id="UP000177371"/>
    </source>
</evidence>
<evidence type="ECO:0000256" key="1">
    <source>
        <dbReference type="ARBA" id="ARBA00001922"/>
    </source>
</evidence>
<gene>
    <name evidence="18" type="ORF">A2W32_03930</name>
</gene>
<evidence type="ECO:0000256" key="14">
    <source>
        <dbReference type="RuleBase" id="RU364064"/>
    </source>
</evidence>
<feature type="domain" description="TSCPD" evidence="17">
    <location>
        <begin position="644"/>
        <end position="742"/>
    </location>
</feature>
<dbReference type="SUPFAM" id="SSF48168">
    <property type="entry name" value="R1 subunit of ribonucleotide reductase, N-terminal domain"/>
    <property type="match status" value="1"/>
</dbReference>
<dbReference type="NCBIfam" id="TIGR02504">
    <property type="entry name" value="NrdJ_Z"/>
    <property type="match status" value="1"/>
</dbReference>
<keyword evidence="8 14" id="KW-0560">Oxidoreductase</keyword>
<evidence type="ECO:0000256" key="13">
    <source>
        <dbReference type="ARBA" id="ARBA00047754"/>
    </source>
</evidence>
<accession>A0A1F4V4W2</accession>
<evidence type="ECO:0000256" key="8">
    <source>
        <dbReference type="ARBA" id="ARBA00023002"/>
    </source>
</evidence>
<dbReference type="InterPro" id="IPR000788">
    <property type="entry name" value="RNR_lg_C"/>
</dbReference>
<dbReference type="PRINTS" id="PR01183">
    <property type="entry name" value="RIBORDTASEM1"/>
</dbReference>
<sequence length="796" mass="87305">MKFTDNSKKILEKRYLRKNDNGVVAETPEEMFERIARVVSEPDRPYKDAEITKIEFYNLLSQKQFFPNSPTFTGAGTPLGQLAACFVLPIADDLGKSKDGIFSTLRVAALIQQSGGGNGFSFSDLRSRGTRVASSNGSATGPIGFLKVYDTAFGEVAQGGVRRGANMGVLRVDHPNIREFIKCKETEGAISNFNISVAVTDVFMQAVKDDISYELIDPHTKKVVETPRAREIFDLIVQYAYKNGEPGVLFIDAANRTNPVPHLYELKATNPCGEQWLGPYENCCLGSININELLDENGLLDWDLYQDVIEVSTRFLDNVVTANKYIPVVPELKEAAENVRRIGLGIMGLADAMYSMGIRYGSDEGNEFAAQVSEFMRYHAMKTSIELAEERGPFLKIKGSIYDPENLKWEPPKPLKPFSRDFGRPRLDWDIIVDGIKQHGIRNGAQTTIAPTGTISTVAGVEGYGCEPAFALAYLRNVYQAAGDEGTLTLTYVSPYFEEALTKLGYDSETRKRIVDKVVQTGTCQNVSELPEKIRNVFVVSADITPDEHVTLQASIQAFIDNSISKTCNFPENAPLEDVAKAYMLGWELGCKGLTVYVTGSRQEVVLETKETKEKKASLEDNSVVVGAVSKSTMDRAYKLIGTTYKVLTPQGRAFITINKGNDGSPFEVFANVGKAGSDVTALSEALGRLISGWLRDSNDKLKTLKEIVVQLIGIGGARSVGIGAKRVSSVPDAVAKVLAEEYGVQIRSNGSNLVEENKKEVSVFSYINMCPECGNTSLVQQEGCSKCFECGFSVC</sequence>
<keyword evidence="9" id="KW-0215">Deoxyribonucleotide synthesis</keyword>
<keyword evidence="10" id="KW-1015">Disulfide bond</keyword>
<evidence type="ECO:0000256" key="5">
    <source>
        <dbReference type="ARBA" id="ARBA00022628"/>
    </source>
</evidence>
<dbReference type="Gene3D" id="3.20.70.20">
    <property type="match status" value="1"/>
</dbReference>
<comment type="caution">
    <text evidence="18">The sequence shown here is derived from an EMBL/GenBank/DDBJ whole genome shotgun (WGS) entry which is preliminary data.</text>
</comment>
<dbReference type="InterPro" id="IPR024434">
    <property type="entry name" value="TSCPD_dom"/>
</dbReference>
<dbReference type="Pfam" id="PF12637">
    <property type="entry name" value="TSCPD"/>
    <property type="match status" value="1"/>
</dbReference>
<keyword evidence="6 14" id="KW-0237">DNA synthesis</keyword>
<dbReference type="InterPro" id="IPR013509">
    <property type="entry name" value="RNR_lsu_N"/>
</dbReference>
<evidence type="ECO:0000259" key="16">
    <source>
        <dbReference type="Pfam" id="PF02867"/>
    </source>
</evidence>
<evidence type="ECO:0000256" key="2">
    <source>
        <dbReference type="ARBA" id="ARBA00007405"/>
    </source>
</evidence>
<evidence type="ECO:0000256" key="7">
    <source>
        <dbReference type="ARBA" id="ARBA00022741"/>
    </source>
</evidence>
<dbReference type="AlphaFoldDB" id="A0A1F4V4W2"/>
<feature type="domain" description="Ribonucleotide reductase large subunit C-terminal" evidence="16">
    <location>
        <begin position="83"/>
        <end position="597"/>
    </location>
</feature>
<evidence type="ECO:0000256" key="10">
    <source>
        <dbReference type="ARBA" id="ARBA00023157"/>
    </source>
</evidence>
<dbReference type="STRING" id="1802610.A2W32_03930"/>
<evidence type="ECO:0000259" key="15">
    <source>
        <dbReference type="Pfam" id="PF00317"/>
    </source>
</evidence>
<dbReference type="EMBL" id="MEUT01000017">
    <property type="protein sequence ID" value="OGC51583.1"/>
    <property type="molecule type" value="Genomic_DNA"/>
</dbReference>
<organism evidence="18 19">
    <name type="scientific">candidate division WWE3 bacterium RBG_16_37_10</name>
    <dbReference type="NCBI Taxonomy" id="1802610"/>
    <lineage>
        <taxon>Bacteria</taxon>
        <taxon>Katanobacteria</taxon>
    </lineage>
</organism>
<dbReference type="UniPathway" id="UPA00326"/>
<dbReference type="InterPro" id="IPR050862">
    <property type="entry name" value="RdRp_reductase_class-2"/>
</dbReference>
<evidence type="ECO:0000256" key="4">
    <source>
        <dbReference type="ARBA" id="ARBA00014409"/>
    </source>
</evidence>
<dbReference type="PANTHER" id="PTHR43371:SF1">
    <property type="entry name" value="RIBONUCLEOSIDE-DIPHOSPHATE REDUCTASE"/>
    <property type="match status" value="1"/>
</dbReference>
<comment type="catalytic activity">
    <reaction evidence="13 14">
        <text>a 2'-deoxyribonucleoside 5'-diphosphate + [thioredoxin]-disulfide + H2O = a ribonucleoside 5'-diphosphate + [thioredoxin]-dithiol</text>
        <dbReference type="Rhea" id="RHEA:23252"/>
        <dbReference type="Rhea" id="RHEA-COMP:10698"/>
        <dbReference type="Rhea" id="RHEA-COMP:10700"/>
        <dbReference type="ChEBI" id="CHEBI:15377"/>
        <dbReference type="ChEBI" id="CHEBI:29950"/>
        <dbReference type="ChEBI" id="CHEBI:50058"/>
        <dbReference type="ChEBI" id="CHEBI:57930"/>
        <dbReference type="ChEBI" id="CHEBI:73316"/>
        <dbReference type="EC" id="1.17.4.1"/>
    </reaction>
</comment>
<dbReference type="InterPro" id="IPR013344">
    <property type="entry name" value="RNR_NrdJ/NrdZ"/>
</dbReference>
<dbReference type="EC" id="1.17.4.1" evidence="3 14"/>
<evidence type="ECO:0000256" key="6">
    <source>
        <dbReference type="ARBA" id="ARBA00022634"/>
    </source>
</evidence>
<evidence type="ECO:0000256" key="3">
    <source>
        <dbReference type="ARBA" id="ARBA00012274"/>
    </source>
</evidence>
<evidence type="ECO:0000256" key="12">
    <source>
        <dbReference type="ARBA" id="ARBA00025437"/>
    </source>
</evidence>
<dbReference type="PANTHER" id="PTHR43371">
    <property type="entry name" value="VITAMIN B12-DEPENDENT RIBONUCLEOTIDE REDUCTASE"/>
    <property type="match status" value="1"/>
</dbReference>
<comment type="cofactor">
    <cofactor evidence="1 14">
        <name>adenosylcob(III)alamin</name>
        <dbReference type="ChEBI" id="CHEBI:18408"/>
    </cofactor>
</comment>
<evidence type="ECO:0000259" key="17">
    <source>
        <dbReference type="Pfam" id="PF12637"/>
    </source>
</evidence>
<evidence type="ECO:0000313" key="18">
    <source>
        <dbReference type="EMBL" id="OGC51583.1"/>
    </source>
</evidence>
<name>A0A1F4V4W2_UNCKA</name>
<evidence type="ECO:0000256" key="11">
    <source>
        <dbReference type="ARBA" id="ARBA00023285"/>
    </source>
</evidence>
<keyword evidence="11 14" id="KW-0170">Cobalt</keyword>
<proteinExistence type="inferred from homology"/>
<dbReference type="GO" id="GO:0009263">
    <property type="term" value="P:deoxyribonucleotide biosynthetic process"/>
    <property type="evidence" value="ECO:0007669"/>
    <property type="project" value="UniProtKB-KW"/>
</dbReference>
<dbReference type="Pfam" id="PF00317">
    <property type="entry name" value="Ribonuc_red_lgN"/>
    <property type="match status" value="1"/>
</dbReference>
<dbReference type="CDD" id="cd02888">
    <property type="entry name" value="RNR_II_dimer"/>
    <property type="match status" value="1"/>
</dbReference>
<dbReference type="Pfam" id="PF02867">
    <property type="entry name" value="Ribonuc_red_lgC"/>
    <property type="match status" value="1"/>
</dbReference>
<comment type="similarity">
    <text evidence="2 14">Belongs to the ribonucleoside diphosphate reductase class-2 family.</text>
</comment>
<protein>
    <recommendedName>
        <fullName evidence="4 14">Vitamin B12-dependent ribonucleotide reductase</fullName>
        <ecNumber evidence="3 14">1.17.4.1</ecNumber>
    </recommendedName>
</protein>
<dbReference type="GO" id="GO:0005524">
    <property type="term" value="F:ATP binding"/>
    <property type="evidence" value="ECO:0007669"/>
    <property type="project" value="InterPro"/>
</dbReference>
<evidence type="ECO:0000256" key="9">
    <source>
        <dbReference type="ARBA" id="ARBA00023116"/>
    </source>
</evidence>
<reference evidence="18 19" key="1">
    <citation type="journal article" date="2016" name="Nat. Commun.">
        <title>Thousands of microbial genomes shed light on interconnected biogeochemical processes in an aquifer system.</title>
        <authorList>
            <person name="Anantharaman K."/>
            <person name="Brown C.T."/>
            <person name="Hug L.A."/>
            <person name="Sharon I."/>
            <person name="Castelle C.J."/>
            <person name="Probst A.J."/>
            <person name="Thomas B.C."/>
            <person name="Singh A."/>
            <person name="Wilkins M.J."/>
            <person name="Karaoz U."/>
            <person name="Brodie E.L."/>
            <person name="Williams K.H."/>
            <person name="Hubbard S.S."/>
            <person name="Banfield J.F."/>
        </authorList>
    </citation>
    <scope>NUCLEOTIDE SEQUENCE [LARGE SCALE GENOMIC DNA]</scope>
</reference>
<dbReference type="GO" id="GO:0004748">
    <property type="term" value="F:ribonucleoside-diphosphate reductase activity, thioredoxin disulfide as acceptor"/>
    <property type="evidence" value="ECO:0007669"/>
    <property type="project" value="UniProtKB-EC"/>
</dbReference>
<keyword evidence="5 14" id="KW-0846">Cobalamin</keyword>
<keyword evidence="7 14" id="KW-0547">Nucleotide-binding</keyword>
<dbReference type="GO" id="GO:0031419">
    <property type="term" value="F:cobalamin binding"/>
    <property type="evidence" value="ECO:0007669"/>
    <property type="project" value="UniProtKB-KW"/>
</dbReference>
<comment type="function">
    <text evidence="12 14">Catalyzes the reduction of ribonucleotides to deoxyribonucleotides. May function to provide a pool of deoxyribonucleotide precursors for DNA repair during oxygen limitation and/or for immediate growth after restoration of oxygen.</text>
</comment>
<dbReference type="GO" id="GO:0071897">
    <property type="term" value="P:DNA biosynthetic process"/>
    <property type="evidence" value="ECO:0007669"/>
    <property type="project" value="UniProtKB-KW"/>
</dbReference>
<dbReference type="InterPro" id="IPR008926">
    <property type="entry name" value="RNR_R1-su_N"/>
</dbReference>
<dbReference type="SUPFAM" id="SSF51998">
    <property type="entry name" value="PFL-like glycyl radical enzymes"/>
    <property type="match status" value="1"/>
</dbReference>